<evidence type="ECO:0000313" key="2">
    <source>
        <dbReference type="Proteomes" id="UP000030170"/>
    </source>
</evidence>
<comment type="caution">
    <text evidence="1">The sequence shown here is derived from an EMBL/GenBank/DDBJ whole genome shotgun (WGS) entry which is preliminary data.</text>
</comment>
<evidence type="ECO:0008006" key="3">
    <source>
        <dbReference type="Google" id="ProtNLM"/>
    </source>
</evidence>
<protein>
    <recommendedName>
        <fullName evidence="3">Transposase IS204/IS1001/IS1096/IS1165 DDE domain-containing protein</fullName>
    </recommendedName>
</protein>
<dbReference type="EMBL" id="JJML01000018">
    <property type="protein sequence ID" value="KGF72796.1"/>
    <property type="molecule type" value="Genomic_DNA"/>
</dbReference>
<reference evidence="1 2" key="1">
    <citation type="journal article" date="2014" name="Mol. Ecol.">
        <title>Evolution of Synechococcus.</title>
        <authorList>
            <person name="Dvorak P."/>
            <person name="Casamatta D."/>
            <person name="Hasler P."/>
            <person name="Poulickova A."/>
            <person name="Ondrej V."/>
            <person name="Sanges R."/>
        </authorList>
    </citation>
    <scope>NUCLEOTIDE SEQUENCE [LARGE SCALE GENOMIC DNA]</scope>
    <source>
        <strain evidence="1 2">CAUP A 1101</strain>
    </source>
</reference>
<sequence length="76" mass="9089">MKEVKKAFPKLAKMHRHKESFRTIFEDAKDWRDGVLQILDWLQDAQKTFQDIRGCFKRVVLSLKYDSVVQSKIHKP</sequence>
<proteinExistence type="predicted"/>
<evidence type="ECO:0000313" key="1">
    <source>
        <dbReference type="EMBL" id="KGF72796.1"/>
    </source>
</evidence>
<dbReference type="AlphaFoldDB" id="A0A098TKI9"/>
<organism evidence="1 2">
    <name type="scientific">Neosynechococcus sphagnicola sy1</name>
    <dbReference type="NCBI Taxonomy" id="1497020"/>
    <lineage>
        <taxon>Bacteria</taxon>
        <taxon>Bacillati</taxon>
        <taxon>Cyanobacteriota</taxon>
        <taxon>Cyanophyceae</taxon>
        <taxon>Neosynechococcales</taxon>
        <taxon>Neosynechococcaceae</taxon>
        <taxon>Neosynechococcus</taxon>
    </lineage>
</organism>
<keyword evidence="2" id="KW-1185">Reference proteome</keyword>
<name>A0A098TKI9_9CYAN</name>
<gene>
    <name evidence="1" type="ORF">DO97_04785</name>
</gene>
<accession>A0A098TKI9</accession>
<dbReference type="Proteomes" id="UP000030170">
    <property type="component" value="Unassembled WGS sequence"/>
</dbReference>